<reference evidence="6" key="1">
    <citation type="submission" date="2022-10" db="EMBL/GenBank/DDBJ databases">
        <title>Chitinophaga sp. nov., isolated from soil.</title>
        <authorList>
            <person name="Jeon C.O."/>
        </authorList>
    </citation>
    <scope>NUCLEOTIDE SEQUENCE</scope>
    <source>
        <strain evidence="6">R8</strain>
    </source>
</reference>
<keyword evidence="7" id="KW-1185">Reference proteome</keyword>
<evidence type="ECO:0000256" key="5">
    <source>
        <dbReference type="ARBA" id="ARBA00023136"/>
    </source>
</evidence>
<proteinExistence type="inferred from homology"/>
<dbReference type="PANTHER" id="PTHR34478">
    <property type="entry name" value="PROTEIN LEMA"/>
    <property type="match status" value="1"/>
</dbReference>
<keyword evidence="4" id="KW-1133">Transmembrane helix</keyword>
<dbReference type="Gene3D" id="1.20.1440.20">
    <property type="entry name" value="LemA-like domain"/>
    <property type="match status" value="1"/>
</dbReference>
<comment type="subcellular location">
    <subcellularLocation>
        <location evidence="1">Membrane</location>
        <topology evidence="1">Single-pass membrane protein</topology>
    </subcellularLocation>
</comment>
<dbReference type="SUPFAM" id="SSF140478">
    <property type="entry name" value="LemA-like"/>
    <property type="match status" value="1"/>
</dbReference>
<name>A0ABY6J7J0_9BACT</name>
<gene>
    <name evidence="6" type="ORF">MKQ68_05535</name>
</gene>
<comment type="similarity">
    <text evidence="2">Belongs to the LemA family.</text>
</comment>
<accession>A0ABY6J7J0</accession>
<dbReference type="InterPro" id="IPR023353">
    <property type="entry name" value="LemA-like_dom_sf"/>
</dbReference>
<evidence type="ECO:0000256" key="4">
    <source>
        <dbReference type="ARBA" id="ARBA00022989"/>
    </source>
</evidence>
<dbReference type="Proteomes" id="UP001162741">
    <property type="component" value="Chromosome"/>
</dbReference>
<evidence type="ECO:0000256" key="3">
    <source>
        <dbReference type="ARBA" id="ARBA00022692"/>
    </source>
</evidence>
<evidence type="ECO:0000256" key="2">
    <source>
        <dbReference type="ARBA" id="ARBA00008854"/>
    </source>
</evidence>
<dbReference type="EMBL" id="CP107006">
    <property type="protein sequence ID" value="UYQ94552.1"/>
    <property type="molecule type" value="Genomic_DNA"/>
</dbReference>
<evidence type="ECO:0000313" key="7">
    <source>
        <dbReference type="Proteomes" id="UP001162741"/>
    </source>
</evidence>
<organism evidence="6 7">
    <name type="scientific">Chitinophaga horti</name>
    <dbReference type="NCBI Taxonomy" id="2920382"/>
    <lineage>
        <taxon>Bacteria</taxon>
        <taxon>Pseudomonadati</taxon>
        <taxon>Bacteroidota</taxon>
        <taxon>Chitinophagia</taxon>
        <taxon>Chitinophagales</taxon>
        <taxon>Chitinophagaceae</taxon>
        <taxon>Chitinophaga</taxon>
    </lineage>
</organism>
<dbReference type="InterPro" id="IPR007156">
    <property type="entry name" value="MamQ_LemA"/>
</dbReference>
<dbReference type="Pfam" id="PF04011">
    <property type="entry name" value="LemA"/>
    <property type="match status" value="1"/>
</dbReference>
<evidence type="ECO:0000256" key="1">
    <source>
        <dbReference type="ARBA" id="ARBA00004167"/>
    </source>
</evidence>
<sequence>MSTTLIVVILVAAVILVWAVSLYNRLVGSRNRVKESWSGIDVSLKKRYDLVPNLVETVKGYARHEQQTLEKVTSYRTASMNATTPEQKAEAATGLTRALGSLFAVAEAYPDLKANGNFQQLQSELADIENNLESARRYYNGTVRENNNLVERFPSNIVAGMFGFTTNTFFEIDNTAHRERPNVSFS</sequence>
<evidence type="ECO:0000313" key="6">
    <source>
        <dbReference type="EMBL" id="UYQ94552.1"/>
    </source>
</evidence>
<keyword evidence="5" id="KW-0472">Membrane</keyword>
<protein>
    <submittedName>
        <fullName evidence="6">LemA family protein</fullName>
    </submittedName>
</protein>
<keyword evidence="3" id="KW-0812">Transmembrane</keyword>
<dbReference type="PANTHER" id="PTHR34478:SF1">
    <property type="entry name" value="PROTEIN LEMA"/>
    <property type="match status" value="1"/>
</dbReference>
<dbReference type="RefSeq" id="WP_264282425.1">
    <property type="nucleotide sequence ID" value="NZ_CP107006.1"/>
</dbReference>